<dbReference type="InterPro" id="IPR013784">
    <property type="entry name" value="Carb-bd-like_fold"/>
</dbReference>
<proteinExistence type="predicted"/>
<feature type="region of interest" description="Disordered" evidence="1">
    <location>
        <begin position="1"/>
        <end position="31"/>
    </location>
</feature>
<keyword evidence="2" id="KW-0472">Membrane</keyword>
<keyword evidence="2" id="KW-0812">Transmembrane</keyword>
<feature type="transmembrane region" description="Helical" evidence="2">
    <location>
        <begin position="35"/>
        <end position="57"/>
    </location>
</feature>
<dbReference type="PANTHER" id="PTHR15048">
    <property type="entry name" value="STARCH-BINDING DOMAIN-CONTAINING PROTEIN 1"/>
    <property type="match status" value="1"/>
</dbReference>
<evidence type="ECO:0000256" key="2">
    <source>
        <dbReference type="SAM" id="Phobius"/>
    </source>
</evidence>
<dbReference type="Gene3D" id="2.60.40.10">
    <property type="entry name" value="Immunoglobulins"/>
    <property type="match status" value="1"/>
</dbReference>
<dbReference type="InterPro" id="IPR002044">
    <property type="entry name" value="CBM20"/>
</dbReference>
<feature type="region of interest" description="Disordered" evidence="1">
    <location>
        <begin position="63"/>
        <end position="97"/>
    </location>
</feature>
<sequence length="365" mass="39666">MAAGEAGEGAQVAADPAAALPAPPPPPSPAGDGGALAGFWPAVLVALVAAFLAWLWYGRGDGPGKEAEAEAAVAQGSSPRREAPGGEGTPGPREPFPRFSGVCVEPLQKSCDHVVSETKPRDVSHHFEPVENQLVPPAEGTAAPSLLKESPETESMHKQSGSPVTNYKDYVREETPFSYPAAASEPPHSKESPVPGVNLSAEAGPSGEKDEERCTEQLRHHSVDHEEWEVVPEHSAWGGTGARKSSVDDASCKDLDQAKRVAAVSPMPQTVHVLFRVHYITHSEAQLIAITGDHECLGQWQHYVPLRCDKYGFWSDSVILPVDTRVEWKFIVVENGKVRRWEECDNRVLTTDHQDRVAHKWWGYH</sequence>
<evidence type="ECO:0000256" key="1">
    <source>
        <dbReference type="SAM" id="MobiDB-lite"/>
    </source>
</evidence>
<feature type="region of interest" description="Disordered" evidence="1">
    <location>
        <begin position="179"/>
        <end position="212"/>
    </location>
</feature>
<evidence type="ECO:0000313" key="5">
    <source>
        <dbReference type="RefSeq" id="XP_072858166.1"/>
    </source>
</evidence>
<dbReference type="PANTHER" id="PTHR15048:SF0">
    <property type="entry name" value="STARCH-BINDING DOMAIN-CONTAINING PROTEIN 1"/>
    <property type="match status" value="1"/>
</dbReference>
<dbReference type="Pfam" id="PF00686">
    <property type="entry name" value="CBM_20"/>
    <property type="match status" value="1"/>
</dbReference>
<dbReference type="RefSeq" id="XP_072858166.1">
    <property type="nucleotide sequence ID" value="XM_073002065.1"/>
</dbReference>
<dbReference type="GeneID" id="110085265"/>
<reference evidence="5" key="1">
    <citation type="submission" date="2025-08" db="UniProtKB">
        <authorList>
            <consortium name="RefSeq"/>
        </authorList>
    </citation>
    <scope>IDENTIFICATION</scope>
</reference>
<keyword evidence="4" id="KW-1185">Reference proteome</keyword>
<dbReference type="InterPro" id="IPR013783">
    <property type="entry name" value="Ig-like_fold"/>
</dbReference>
<dbReference type="SMART" id="SM01065">
    <property type="entry name" value="CBM_2"/>
    <property type="match status" value="1"/>
</dbReference>
<dbReference type="PROSITE" id="PS51166">
    <property type="entry name" value="CBM20"/>
    <property type="match status" value="1"/>
</dbReference>
<organism evidence="4 5">
    <name type="scientific">Pogona vitticeps</name>
    <name type="common">central bearded dragon</name>
    <dbReference type="NCBI Taxonomy" id="103695"/>
    <lineage>
        <taxon>Eukaryota</taxon>
        <taxon>Metazoa</taxon>
        <taxon>Chordata</taxon>
        <taxon>Craniata</taxon>
        <taxon>Vertebrata</taxon>
        <taxon>Euteleostomi</taxon>
        <taxon>Lepidosauria</taxon>
        <taxon>Squamata</taxon>
        <taxon>Bifurcata</taxon>
        <taxon>Unidentata</taxon>
        <taxon>Episquamata</taxon>
        <taxon>Toxicofera</taxon>
        <taxon>Iguania</taxon>
        <taxon>Acrodonta</taxon>
        <taxon>Agamidae</taxon>
        <taxon>Amphibolurinae</taxon>
        <taxon>Pogona</taxon>
    </lineage>
</organism>
<protein>
    <submittedName>
        <fullName evidence="5">Starch-binding domain-containing protein 1 isoform X1</fullName>
    </submittedName>
</protein>
<evidence type="ECO:0000313" key="4">
    <source>
        <dbReference type="Proteomes" id="UP001652642"/>
    </source>
</evidence>
<evidence type="ECO:0000259" key="3">
    <source>
        <dbReference type="PROSITE" id="PS51166"/>
    </source>
</evidence>
<feature type="compositionally biased region" description="Low complexity" evidence="1">
    <location>
        <begin position="1"/>
        <end position="20"/>
    </location>
</feature>
<feature type="region of interest" description="Disordered" evidence="1">
    <location>
        <begin position="136"/>
        <end position="164"/>
    </location>
</feature>
<name>A0ABM5GKN6_9SAUR</name>
<accession>A0ABM5GKN6</accession>
<dbReference type="Proteomes" id="UP001652642">
    <property type="component" value="Chromosome 5"/>
</dbReference>
<dbReference type="SUPFAM" id="SSF49452">
    <property type="entry name" value="Starch-binding domain-like"/>
    <property type="match status" value="1"/>
</dbReference>
<keyword evidence="2" id="KW-1133">Transmembrane helix</keyword>
<gene>
    <name evidence="5" type="primary">STBD1</name>
</gene>
<feature type="domain" description="CBM20" evidence="3">
    <location>
        <begin position="265"/>
        <end position="364"/>
    </location>
</feature>